<dbReference type="Proteomes" id="UP000028488">
    <property type="component" value="Chromosome"/>
</dbReference>
<dbReference type="InterPro" id="IPR036291">
    <property type="entry name" value="NAD(P)-bd_dom_sf"/>
</dbReference>
<gene>
    <name evidence="2" type="ORF">EP51_38875</name>
</gene>
<dbReference type="PANTHER" id="PTHR32487">
    <property type="entry name" value="3-OXO-DELTA(4,5)-STEROID 5-BETA-REDUCTASE"/>
    <property type="match status" value="1"/>
</dbReference>
<dbReference type="AlphaFoldDB" id="A0A076F3C4"/>
<dbReference type="CDD" id="cd08948">
    <property type="entry name" value="5beta-POR_like_SDR_a"/>
    <property type="match status" value="1"/>
</dbReference>
<sequence>MSAGKTLVVGAHGVIGSAVVRTLTDEGRDVVTVARRGPVELPGGTTVADHIQVDLLDGAATSAAFAGRADIDTIVYTAYTERESMAATVAPNLAMLRHVLAAVGGSPSTLRHVVLIGGGKSYGEHLGYYKTPAKETDPRHLGPIFYNDQEDLLFADAQQHGYTWTVLRPDAVLGVSIGSPMNMLTGVGVYATLCRHQRLPLRFPGTPKAWTALHQATDSAVVGAAVHWALEAETARGETFNVTNGDNFRWQHLWPDIAGFFGMDVAPIQPMTLAEQMADKSALWDDVVARHQLRPLPLSAVAAWPFVDGWFAMESDMVQSTIKIRRAGFTACIDTHESFVANLEQLQRLRLIP</sequence>
<proteinExistence type="predicted"/>
<name>A0A076F3C4_RHOOP</name>
<dbReference type="InterPro" id="IPR055222">
    <property type="entry name" value="PRISE-like_Rossmann-fold"/>
</dbReference>
<dbReference type="Pfam" id="PF22917">
    <property type="entry name" value="PRISE"/>
    <property type="match status" value="1"/>
</dbReference>
<dbReference type="EMBL" id="CP008947">
    <property type="protein sequence ID" value="AII10304.1"/>
    <property type="molecule type" value="Genomic_DNA"/>
</dbReference>
<evidence type="ECO:0000259" key="1">
    <source>
        <dbReference type="Pfam" id="PF22917"/>
    </source>
</evidence>
<dbReference type="eggNOG" id="COG0451">
    <property type="taxonomic scope" value="Bacteria"/>
</dbReference>
<reference evidence="2 3" key="1">
    <citation type="submission" date="2014-07" db="EMBL/GenBank/DDBJ databases">
        <title>Genome Sequence of Rhodococcus opacus Strain R7, a Biodegrader of Mono- and Polycyclic Aromatic Hydrocarbons.</title>
        <authorList>
            <person name="Di Gennaro P."/>
            <person name="Zampolli J."/>
            <person name="Presti I."/>
            <person name="Cappelletti M."/>
            <person name="D'Ursi P."/>
            <person name="Orro A."/>
            <person name="Mezzelani A."/>
            <person name="Milanesi L."/>
        </authorList>
    </citation>
    <scope>NUCLEOTIDE SEQUENCE [LARGE SCALE GENOMIC DNA]</scope>
    <source>
        <strain evidence="2 3">R7</strain>
    </source>
</reference>
<protein>
    <submittedName>
        <fullName evidence="2">Epimerase</fullName>
    </submittedName>
</protein>
<dbReference type="RefSeq" id="WP_037229553.1">
    <property type="nucleotide sequence ID" value="NZ_CP008947.1"/>
</dbReference>
<evidence type="ECO:0000313" key="2">
    <source>
        <dbReference type="EMBL" id="AII10304.1"/>
    </source>
</evidence>
<evidence type="ECO:0000313" key="3">
    <source>
        <dbReference type="Proteomes" id="UP000028488"/>
    </source>
</evidence>
<dbReference type="PANTHER" id="PTHR32487:SF0">
    <property type="entry name" value="3-OXO-DELTA(4,5)-STEROID 5-BETA-REDUCTASE"/>
    <property type="match status" value="1"/>
</dbReference>
<dbReference type="SUPFAM" id="SSF51735">
    <property type="entry name" value="NAD(P)-binding Rossmann-fold domains"/>
    <property type="match status" value="1"/>
</dbReference>
<organism evidence="2 3">
    <name type="scientific">Rhodococcus opacus</name>
    <name type="common">Nocardia opaca</name>
    <dbReference type="NCBI Taxonomy" id="37919"/>
    <lineage>
        <taxon>Bacteria</taxon>
        <taxon>Bacillati</taxon>
        <taxon>Actinomycetota</taxon>
        <taxon>Actinomycetes</taxon>
        <taxon>Mycobacteriales</taxon>
        <taxon>Nocardiaceae</taxon>
        <taxon>Rhodococcus</taxon>
    </lineage>
</organism>
<accession>A0A076F3C4</accession>
<feature type="domain" description="PRISE-like Rossmann-fold" evidence="1">
    <location>
        <begin position="69"/>
        <end position="293"/>
    </location>
</feature>
<dbReference type="Gene3D" id="3.40.50.720">
    <property type="entry name" value="NAD(P)-binding Rossmann-like Domain"/>
    <property type="match status" value="1"/>
</dbReference>